<feature type="region of interest" description="Disordered" evidence="1">
    <location>
        <begin position="92"/>
        <end position="140"/>
    </location>
</feature>
<gene>
    <name evidence="2" type="ORF">RCC_02020</name>
</gene>
<dbReference type="AlphaFoldDB" id="A0A2D3UQ06"/>
<reference evidence="2 3" key="1">
    <citation type="submission" date="2016-03" db="EMBL/GenBank/DDBJ databases">
        <authorList>
            <person name="Ploux O."/>
        </authorList>
    </citation>
    <scope>NUCLEOTIDE SEQUENCE [LARGE SCALE GENOMIC DNA]</scope>
    <source>
        <strain evidence="2 3">URUG2</strain>
    </source>
</reference>
<organism evidence="2 3">
    <name type="scientific">Ramularia collo-cygni</name>
    <dbReference type="NCBI Taxonomy" id="112498"/>
    <lineage>
        <taxon>Eukaryota</taxon>
        <taxon>Fungi</taxon>
        <taxon>Dikarya</taxon>
        <taxon>Ascomycota</taxon>
        <taxon>Pezizomycotina</taxon>
        <taxon>Dothideomycetes</taxon>
        <taxon>Dothideomycetidae</taxon>
        <taxon>Mycosphaerellales</taxon>
        <taxon>Mycosphaerellaceae</taxon>
        <taxon>Ramularia</taxon>
    </lineage>
</organism>
<keyword evidence="3" id="KW-1185">Reference proteome</keyword>
<feature type="compositionally biased region" description="Basic and acidic residues" evidence="1">
    <location>
        <begin position="103"/>
        <end position="113"/>
    </location>
</feature>
<evidence type="ECO:0000313" key="2">
    <source>
        <dbReference type="EMBL" id="CZT16178.1"/>
    </source>
</evidence>
<evidence type="ECO:0000256" key="1">
    <source>
        <dbReference type="SAM" id="MobiDB-lite"/>
    </source>
</evidence>
<accession>A0A2D3UQ06</accession>
<dbReference type="RefSeq" id="XP_023623071.1">
    <property type="nucleotide sequence ID" value="XM_023767303.1"/>
</dbReference>
<name>A0A2D3UQ06_9PEZI</name>
<sequence>MVQYIQTPPRSQSSTRISSSLEILLFSCFITIYKVQATGHYWQFERLYSRHEPHQQSMRSEHEVDKDAASRAEFVNKTWLRESRWHKVRLWKRRKSKSGSHPGAEERGEERCDATGSPYPQLMAGSRVANSADLQIERKK</sequence>
<dbReference type="EMBL" id="FJUY01000002">
    <property type="protein sequence ID" value="CZT16178.1"/>
    <property type="molecule type" value="Genomic_DNA"/>
</dbReference>
<dbReference type="GeneID" id="35597243"/>
<evidence type="ECO:0000313" key="3">
    <source>
        <dbReference type="Proteomes" id="UP000225277"/>
    </source>
</evidence>
<protein>
    <submittedName>
        <fullName evidence="2">Uncharacterized protein</fullName>
    </submittedName>
</protein>
<proteinExistence type="predicted"/>
<dbReference type="Proteomes" id="UP000225277">
    <property type="component" value="Unassembled WGS sequence"/>
</dbReference>